<reference evidence="2 3" key="1">
    <citation type="submission" date="2024-06" db="EMBL/GenBank/DDBJ databases">
        <title>A chromosome-level genome assembly of beet webworm, Loxostege sticticalis.</title>
        <authorList>
            <person name="Zhang Y."/>
        </authorList>
    </citation>
    <scope>NUCLEOTIDE SEQUENCE [LARGE SCALE GENOMIC DNA]</scope>
    <source>
        <strain evidence="2">AQ026</strain>
        <tissue evidence="2">Whole body</tissue>
    </source>
</reference>
<organism evidence="2 3">
    <name type="scientific">Loxostege sticticalis</name>
    <name type="common">Beet webworm moth</name>
    <dbReference type="NCBI Taxonomy" id="481309"/>
    <lineage>
        <taxon>Eukaryota</taxon>
        <taxon>Metazoa</taxon>
        <taxon>Ecdysozoa</taxon>
        <taxon>Arthropoda</taxon>
        <taxon>Hexapoda</taxon>
        <taxon>Insecta</taxon>
        <taxon>Pterygota</taxon>
        <taxon>Neoptera</taxon>
        <taxon>Endopterygota</taxon>
        <taxon>Lepidoptera</taxon>
        <taxon>Glossata</taxon>
        <taxon>Ditrysia</taxon>
        <taxon>Pyraloidea</taxon>
        <taxon>Crambidae</taxon>
        <taxon>Pyraustinae</taxon>
        <taxon>Loxostege</taxon>
    </lineage>
</organism>
<evidence type="ECO:0000313" key="2">
    <source>
        <dbReference type="EMBL" id="KAL0881443.1"/>
    </source>
</evidence>
<dbReference type="Gene3D" id="1.10.340.70">
    <property type="match status" value="1"/>
</dbReference>
<dbReference type="Pfam" id="PF17921">
    <property type="entry name" value="Integrase_H2C2"/>
    <property type="match status" value="1"/>
</dbReference>
<dbReference type="EMBL" id="JBEUOH010000011">
    <property type="protein sequence ID" value="KAL0881443.1"/>
    <property type="molecule type" value="Genomic_DNA"/>
</dbReference>
<name>A0ABR3HY08_LOXSC</name>
<evidence type="ECO:0000259" key="1">
    <source>
        <dbReference type="Pfam" id="PF17921"/>
    </source>
</evidence>
<dbReference type="InterPro" id="IPR041588">
    <property type="entry name" value="Integrase_H2C2"/>
</dbReference>
<gene>
    <name evidence="2" type="ORF">ABMA27_001306</name>
</gene>
<feature type="domain" description="Integrase zinc-binding" evidence="1">
    <location>
        <begin position="93"/>
        <end position="145"/>
    </location>
</feature>
<keyword evidence="3" id="KW-1185">Reference proteome</keyword>
<evidence type="ECO:0000313" key="3">
    <source>
        <dbReference type="Proteomes" id="UP001549920"/>
    </source>
</evidence>
<dbReference type="Proteomes" id="UP001549920">
    <property type="component" value="Unassembled WGS sequence"/>
</dbReference>
<protein>
    <recommendedName>
        <fullName evidence="1">Integrase zinc-binding domain-containing protein</fullName>
    </recommendedName>
</protein>
<sequence length="150" mass="17833">MDKDEEINARRRFELDLRLFYNARCKKPEWTRQRIGEVINYIEEYEAAPRLNVRRNSNHYYYANHYDVMQVGGEKYLALKRKSTTDPIIKNLPSEEYYNALLEIHKNTGHGGRDKMLHTLKSQYYIPTPVVISFVKQCVTCQNKKAFPNL</sequence>
<comment type="caution">
    <text evidence="2">The sequence shown here is derived from an EMBL/GenBank/DDBJ whole genome shotgun (WGS) entry which is preliminary data.</text>
</comment>
<proteinExistence type="predicted"/>
<accession>A0ABR3HY08</accession>